<evidence type="ECO:0000256" key="7">
    <source>
        <dbReference type="ARBA" id="ARBA00023157"/>
    </source>
</evidence>
<dbReference type="PANTHER" id="PTHR24270">
    <property type="entry name" value="LOW-DENSITY LIPOPROTEIN RECEPTOR-RELATED"/>
    <property type="match status" value="1"/>
</dbReference>
<dbReference type="GO" id="GO:0016192">
    <property type="term" value="P:vesicle-mediated transport"/>
    <property type="evidence" value="ECO:0007669"/>
    <property type="project" value="UniProtKB-ARBA"/>
</dbReference>
<dbReference type="PROSITE" id="PS50068">
    <property type="entry name" value="LDLRA_2"/>
    <property type="match status" value="1"/>
</dbReference>
<dbReference type="AlphaFoldDB" id="A0AAN7V1W2"/>
<dbReference type="InterPro" id="IPR007110">
    <property type="entry name" value="Ig-like_dom"/>
</dbReference>
<dbReference type="CDD" id="cd00112">
    <property type="entry name" value="LDLa"/>
    <property type="match status" value="2"/>
</dbReference>
<protein>
    <recommendedName>
        <fullName evidence="11">Ig-like domain-containing protein</fullName>
    </recommendedName>
</protein>
<keyword evidence="3 10" id="KW-0812">Transmembrane</keyword>
<dbReference type="InterPro" id="IPR036055">
    <property type="entry name" value="LDL_receptor-like_sf"/>
</dbReference>
<evidence type="ECO:0000313" key="12">
    <source>
        <dbReference type="EMBL" id="KAK5638088.1"/>
    </source>
</evidence>
<gene>
    <name evidence="12" type="ORF">RI129_012383</name>
</gene>
<dbReference type="InterPro" id="IPR002172">
    <property type="entry name" value="LDrepeatLR_classA_rpt"/>
</dbReference>
<keyword evidence="4" id="KW-0677">Repeat</keyword>
<sequence length="420" mass="47550">MNKNALKMQVTIIYLCIIAFLSSIKCELRLQISDFFDLTRPINSTIELVAGTNFQLVCTIEADNHEVFSNPGLRWGRKTKDLKFRNETDLVTLAKQRSKALYDIQNSTIFNYYYYHHQSKVLRSFRPVKVTDRGAHFCMSLKYMLFKIVHIKVKELYLDVGKFYSECTANKFQCISSGICINSHYKCDGKHDCKDGSDEDWDTCNGPACFGKIHCRDGRCIPKSWCCDRHTDDDCNVTIRPDCCPPLQNPYDPMLWYTGQNATKAEATSTGSKYLFITICVVSALLSFILFLFVISKICGFDAIPVQRTVNIPPPSCDHSECILGRQFSTNNMCLYRQDANVINNDNNNDLGDSLILINSERVSDQPPSYAEVINSPPIMDKSTLELLSIPPPPYSSTKYGQTDQSRNCDSSGDSNNLTT</sequence>
<keyword evidence="5 10" id="KW-1133">Transmembrane helix</keyword>
<keyword evidence="7" id="KW-1015">Disulfide bond</keyword>
<evidence type="ECO:0000256" key="9">
    <source>
        <dbReference type="SAM" id="MobiDB-lite"/>
    </source>
</evidence>
<feature type="transmembrane region" description="Helical" evidence="10">
    <location>
        <begin position="274"/>
        <end position="295"/>
    </location>
</feature>
<feature type="domain" description="Ig-like" evidence="11">
    <location>
        <begin position="41"/>
        <end position="138"/>
    </location>
</feature>
<reference evidence="12 13" key="1">
    <citation type="journal article" date="2024" name="Insects">
        <title>An Improved Chromosome-Level Genome Assembly of the Firefly Pyrocoelia pectoralis.</title>
        <authorList>
            <person name="Fu X."/>
            <person name="Meyer-Rochow V.B."/>
            <person name="Ballantyne L."/>
            <person name="Zhu X."/>
        </authorList>
    </citation>
    <scope>NUCLEOTIDE SEQUENCE [LARGE SCALE GENOMIC DNA]</scope>
    <source>
        <strain evidence="12">XCY_ONT2</strain>
    </source>
</reference>
<dbReference type="Pfam" id="PF00057">
    <property type="entry name" value="Ldl_recept_a"/>
    <property type="match status" value="1"/>
</dbReference>
<evidence type="ECO:0000256" key="2">
    <source>
        <dbReference type="ARBA" id="ARBA00004308"/>
    </source>
</evidence>
<evidence type="ECO:0000256" key="5">
    <source>
        <dbReference type="ARBA" id="ARBA00022989"/>
    </source>
</evidence>
<dbReference type="SMART" id="SM00192">
    <property type="entry name" value="LDLa"/>
    <property type="match status" value="1"/>
</dbReference>
<evidence type="ECO:0000259" key="11">
    <source>
        <dbReference type="PROSITE" id="PS50835"/>
    </source>
</evidence>
<dbReference type="InterPro" id="IPR023415">
    <property type="entry name" value="LDLR_class-A_CS"/>
</dbReference>
<feature type="compositionally biased region" description="Polar residues" evidence="9">
    <location>
        <begin position="396"/>
        <end position="420"/>
    </location>
</feature>
<evidence type="ECO:0000256" key="4">
    <source>
        <dbReference type="ARBA" id="ARBA00022737"/>
    </source>
</evidence>
<dbReference type="EMBL" id="JAVRBK010000010">
    <property type="protein sequence ID" value="KAK5638088.1"/>
    <property type="molecule type" value="Genomic_DNA"/>
</dbReference>
<evidence type="ECO:0000256" key="6">
    <source>
        <dbReference type="ARBA" id="ARBA00023136"/>
    </source>
</evidence>
<evidence type="ECO:0000313" key="13">
    <source>
        <dbReference type="Proteomes" id="UP001329430"/>
    </source>
</evidence>
<dbReference type="SUPFAM" id="SSF57424">
    <property type="entry name" value="LDL receptor-like module"/>
    <property type="match status" value="1"/>
</dbReference>
<dbReference type="PRINTS" id="PR00261">
    <property type="entry name" value="LDLRECEPTOR"/>
</dbReference>
<dbReference type="GO" id="GO:0012505">
    <property type="term" value="C:endomembrane system"/>
    <property type="evidence" value="ECO:0007669"/>
    <property type="project" value="UniProtKB-SubCell"/>
</dbReference>
<accession>A0AAN7V1W2</accession>
<evidence type="ECO:0000256" key="10">
    <source>
        <dbReference type="SAM" id="Phobius"/>
    </source>
</evidence>
<keyword evidence="13" id="KW-1185">Reference proteome</keyword>
<keyword evidence="6 10" id="KW-0472">Membrane</keyword>
<dbReference type="Proteomes" id="UP001329430">
    <property type="component" value="Chromosome 10"/>
</dbReference>
<feature type="region of interest" description="Disordered" evidence="9">
    <location>
        <begin position="385"/>
        <end position="420"/>
    </location>
</feature>
<dbReference type="PANTHER" id="PTHR24270:SF62">
    <property type="entry name" value="LOW-DENSITY LIPOPROTEIN RECEPTOR-RELATED PROTEIN 2"/>
    <property type="match status" value="1"/>
</dbReference>
<evidence type="ECO:0000256" key="8">
    <source>
        <dbReference type="PROSITE-ProRule" id="PRU00124"/>
    </source>
</evidence>
<comment type="caution">
    <text evidence="8">Lacks conserved residue(s) required for the propagation of feature annotation.</text>
</comment>
<organism evidence="12 13">
    <name type="scientific">Pyrocoelia pectoralis</name>
    <dbReference type="NCBI Taxonomy" id="417401"/>
    <lineage>
        <taxon>Eukaryota</taxon>
        <taxon>Metazoa</taxon>
        <taxon>Ecdysozoa</taxon>
        <taxon>Arthropoda</taxon>
        <taxon>Hexapoda</taxon>
        <taxon>Insecta</taxon>
        <taxon>Pterygota</taxon>
        <taxon>Neoptera</taxon>
        <taxon>Endopterygota</taxon>
        <taxon>Coleoptera</taxon>
        <taxon>Polyphaga</taxon>
        <taxon>Elateriformia</taxon>
        <taxon>Elateroidea</taxon>
        <taxon>Lampyridae</taxon>
        <taxon>Lampyrinae</taxon>
        <taxon>Pyrocoelia</taxon>
    </lineage>
</organism>
<evidence type="ECO:0000256" key="3">
    <source>
        <dbReference type="ARBA" id="ARBA00022692"/>
    </source>
</evidence>
<name>A0AAN7V1W2_9COLE</name>
<comment type="caution">
    <text evidence="12">The sequence shown here is derived from an EMBL/GenBank/DDBJ whole genome shotgun (WGS) entry which is preliminary data.</text>
</comment>
<proteinExistence type="predicted"/>
<dbReference type="GO" id="GO:0005886">
    <property type="term" value="C:plasma membrane"/>
    <property type="evidence" value="ECO:0007669"/>
    <property type="project" value="TreeGrafter"/>
</dbReference>
<dbReference type="PROSITE" id="PS01209">
    <property type="entry name" value="LDLRA_1"/>
    <property type="match status" value="1"/>
</dbReference>
<dbReference type="PROSITE" id="PS50835">
    <property type="entry name" value="IG_LIKE"/>
    <property type="match status" value="1"/>
</dbReference>
<comment type="subcellular location">
    <subcellularLocation>
        <location evidence="2">Endomembrane system</location>
    </subcellularLocation>
    <subcellularLocation>
        <location evidence="1">Membrane</location>
        <topology evidence="1">Single-pass membrane protein</topology>
    </subcellularLocation>
</comment>
<dbReference type="Gene3D" id="4.10.400.10">
    <property type="entry name" value="Low-density Lipoprotein Receptor"/>
    <property type="match status" value="1"/>
</dbReference>
<evidence type="ECO:0000256" key="1">
    <source>
        <dbReference type="ARBA" id="ARBA00004167"/>
    </source>
</evidence>
<dbReference type="InterPro" id="IPR050685">
    <property type="entry name" value="LDLR"/>
</dbReference>